<dbReference type="Pfam" id="PF02678">
    <property type="entry name" value="Pirin"/>
    <property type="match status" value="1"/>
</dbReference>
<evidence type="ECO:0000259" key="5">
    <source>
        <dbReference type="Pfam" id="PF05726"/>
    </source>
</evidence>
<accession>A0A448YFS0</accession>
<comment type="cofactor">
    <cofactor evidence="2">
        <name>Fe cation</name>
        <dbReference type="ChEBI" id="CHEBI:24875"/>
    </cofactor>
    <text evidence="2">Binds 1 Fe cation per subunit.</text>
</comment>
<dbReference type="CDD" id="cd02909">
    <property type="entry name" value="cupin_pirin_N"/>
    <property type="match status" value="1"/>
</dbReference>
<dbReference type="EMBL" id="CAACVR010000001">
    <property type="protein sequence ID" value="VEU19770.1"/>
    <property type="molecule type" value="Genomic_DNA"/>
</dbReference>
<reference evidence="6 7" key="1">
    <citation type="submission" date="2018-12" db="EMBL/GenBank/DDBJ databases">
        <authorList>
            <person name="Tiukova I."/>
            <person name="Dainat J."/>
        </authorList>
    </citation>
    <scope>NUCLEOTIDE SEQUENCE [LARGE SCALE GENOMIC DNA]</scope>
</reference>
<dbReference type="InterPro" id="IPR008778">
    <property type="entry name" value="Pirin_C_dom"/>
</dbReference>
<dbReference type="InterPro" id="IPR003829">
    <property type="entry name" value="Pirin_N_dom"/>
</dbReference>
<organism evidence="6 7">
    <name type="scientific">Brettanomyces naardenensis</name>
    <name type="common">Yeast</name>
    <dbReference type="NCBI Taxonomy" id="13370"/>
    <lineage>
        <taxon>Eukaryota</taxon>
        <taxon>Fungi</taxon>
        <taxon>Dikarya</taxon>
        <taxon>Ascomycota</taxon>
        <taxon>Saccharomycotina</taxon>
        <taxon>Pichiomycetes</taxon>
        <taxon>Pichiales</taxon>
        <taxon>Pichiaceae</taxon>
        <taxon>Brettanomyces</taxon>
    </lineage>
</organism>
<dbReference type="InterPro" id="IPR014710">
    <property type="entry name" value="RmlC-like_jellyroll"/>
</dbReference>
<keyword evidence="2" id="KW-0408">Iron</keyword>
<sequence>MSTPRSILKILYAREQAEGVGAKVRRSIGTIGMRHFTPFLMLDHFNVAKGAGFPDHPHRGQETVTLLMKGSMLHEDFTGSSGVLRPGDLQFMTAGRGVCHSEMPYSPDGENVVGMQLWVDLPRELKNSEPRYRDLRREEIPVVTPNDKVKVSVISGKSYGTESVKELAYTPIEYYHFTVKPGGEFEQKVPKDFNAFVYLLDGELEIDGQKVPKFNAVFFERDGDSIKGKVPEDGKESNFVLLAGKVLDQPIVQYGPFVETSNEEISQAFSDYQRAANGFERAKGWESKIGSGVTPEIYEEIKNKEAA</sequence>
<evidence type="ECO:0000313" key="7">
    <source>
        <dbReference type="Proteomes" id="UP000290900"/>
    </source>
</evidence>
<evidence type="ECO:0000256" key="2">
    <source>
        <dbReference type="PIRSR" id="PIRSR006232-1"/>
    </source>
</evidence>
<dbReference type="PANTHER" id="PTHR13903:SF8">
    <property type="entry name" value="PIRIN"/>
    <property type="match status" value="1"/>
</dbReference>
<evidence type="ECO:0000313" key="6">
    <source>
        <dbReference type="EMBL" id="VEU19770.1"/>
    </source>
</evidence>
<protein>
    <submittedName>
        <fullName evidence="6">DEKNAAC100775</fullName>
    </submittedName>
</protein>
<evidence type="ECO:0000259" key="4">
    <source>
        <dbReference type="Pfam" id="PF02678"/>
    </source>
</evidence>
<dbReference type="OrthoDB" id="198735at2759"/>
<evidence type="ECO:0000256" key="1">
    <source>
        <dbReference type="ARBA" id="ARBA00008416"/>
    </source>
</evidence>
<dbReference type="Gene3D" id="2.60.120.10">
    <property type="entry name" value="Jelly Rolls"/>
    <property type="match status" value="2"/>
</dbReference>
<dbReference type="CDD" id="cd02247">
    <property type="entry name" value="cupin_pirin_C"/>
    <property type="match status" value="1"/>
</dbReference>
<dbReference type="PIRSF" id="PIRSF006232">
    <property type="entry name" value="Pirin"/>
    <property type="match status" value="1"/>
</dbReference>
<proteinExistence type="inferred from homology"/>
<dbReference type="SUPFAM" id="SSF51182">
    <property type="entry name" value="RmlC-like cupins"/>
    <property type="match status" value="1"/>
</dbReference>
<name>A0A448YFS0_BRENA</name>
<dbReference type="AlphaFoldDB" id="A0A448YFS0"/>
<dbReference type="Pfam" id="PF05726">
    <property type="entry name" value="Pirin_C"/>
    <property type="match status" value="1"/>
</dbReference>
<dbReference type="PANTHER" id="PTHR13903">
    <property type="entry name" value="PIRIN-RELATED"/>
    <property type="match status" value="1"/>
</dbReference>
<feature type="binding site" evidence="2">
    <location>
        <position position="58"/>
    </location>
    <ligand>
        <name>Fe cation</name>
        <dbReference type="ChEBI" id="CHEBI:24875"/>
    </ligand>
</feature>
<keyword evidence="7" id="KW-1185">Reference proteome</keyword>
<dbReference type="InterPro" id="IPR011051">
    <property type="entry name" value="RmlC_Cupin_sf"/>
</dbReference>
<evidence type="ECO:0000256" key="3">
    <source>
        <dbReference type="RuleBase" id="RU003457"/>
    </source>
</evidence>
<comment type="similarity">
    <text evidence="1 3">Belongs to the pirin family.</text>
</comment>
<feature type="binding site" evidence="2">
    <location>
        <position position="56"/>
    </location>
    <ligand>
        <name>Fe cation</name>
        <dbReference type="ChEBI" id="CHEBI:24875"/>
    </ligand>
</feature>
<dbReference type="InterPro" id="IPR012093">
    <property type="entry name" value="Pirin"/>
</dbReference>
<feature type="binding site" evidence="2">
    <location>
        <position position="100"/>
    </location>
    <ligand>
        <name>Fe cation</name>
        <dbReference type="ChEBI" id="CHEBI:24875"/>
    </ligand>
</feature>
<feature type="binding site" evidence="2">
    <location>
        <position position="102"/>
    </location>
    <ligand>
        <name>Fe cation</name>
        <dbReference type="ChEBI" id="CHEBI:24875"/>
    </ligand>
</feature>
<keyword evidence="2" id="KW-0479">Metal-binding</keyword>
<gene>
    <name evidence="6" type="ORF">BRENAR_LOCUS506</name>
</gene>
<dbReference type="STRING" id="13370.A0A448YFS0"/>
<feature type="domain" description="Pirin N-terminal" evidence="4">
    <location>
        <begin position="22"/>
        <end position="119"/>
    </location>
</feature>
<dbReference type="InParanoid" id="A0A448YFS0"/>
<feature type="domain" description="Pirin C-terminal" evidence="5">
    <location>
        <begin position="174"/>
        <end position="277"/>
    </location>
</feature>
<dbReference type="GO" id="GO:0046872">
    <property type="term" value="F:metal ion binding"/>
    <property type="evidence" value="ECO:0007669"/>
    <property type="project" value="UniProtKB-KW"/>
</dbReference>
<dbReference type="Proteomes" id="UP000290900">
    <property type="component" value="Unassembled WGS sequence"/>
</dbReference>